<evidence type="ECO:0000256" key="3">
    <source>
        <dbReference type="ARBA" id="ARBA00022475"/>
    </source>
</evidence>
<dbReference type="GO" id="GO:0005886">
    <property type="term" value="C:plasma membrane"/>
    <property type="evidence" value="ECO:0007669"/>
    <property type="project" value="UniProtKB-SubCell"/>
</dbReference>
<evidence type="ECO:0000256" key="2">
    <source>
        <dbReference type="ARBA" id="ARBA00005262"/>
    </source>
</evidence>
<dbReference type="GeneID" id="94439344"/>
<dbReference type="InterPro" id="IPR003370">
    <property type="entry name" value="Chromate_transpt"/>
</dbReference>
<evidence type="ECO:0000313" key="9">
    <source>
        <dbReference type="EMBL" id="PXX75044.1"/>
    </source>
</evidence>
<keyword evidence="5 7" id="KW-1133">Transmembrane helix</keyword>
<evidence type="ECO:0000256" key="5">
    <source>
        <dbReference type="ARBA" id="ARBA00022989"/>
    </source>
</evidence>
<reference evidence="8" key="2">
    <citation type="submission" date="2022-03" db="EMBL/GenBank/DDBJ databases">
        <title>First case of bacteraemia caused by Dielma fastidiosa in a patient hospitalised with diverticulitis.</title>
        <authorList>
            <person name="Forman-Ankjaer B."/>
            <person name="Hvid-Jensen F."/>
            <person name="Kobel C.M."/>
            <person name="Greve T."/>
        </authorList>
    </citation>
    <scope>NUCLEOTIDE SEQUENCE</scope>
    <source>
        <strain evidence="8">AUH_DF_2021</strain>
    </source>
</reference>
<dbReference type="Pfam" id="PF02417">
    <property type="entry name" value="Chromate_transp"/>
    <property type="match status" value="1"/>
</dbReference>
<dbReference type="PANTHER" id="PTHR43663">
    <property type="entry name" value="CHROMATE TRANSPORT PROTEIN-RELATED"/>
    <property type="match status" value="1"/>
</dbReference>
<dbReference type="Proteomes" id="UP000247612">
    <property type="component" value="Unassembled WGS sequence"/>
</dbReference>
<sequence length="182" mass="19790">MTLITLFLEFFKIGLFSVGGGLATLPFLYDLADRYDWFTRVQLIDMIAISESTPGPIGVNMATFAGYNTAGIIGGITATMGIVVPALLVIITIAKVLDKFKDNKYVQSAFYGIRPAVAALILASAWNVIQSTLFHAGSDLLAFFNWPALACFAILYILLVKYKKHPVIYIALAAIAGIFIPF</sequence>
<feature type="transmembrane region" description="Helical" evidence="7">
    <location>
        <begin position="141"/>
        <end position="159"/>
    </location>
</feature>
<keyword evidence="3" id="KW-1003">Cell membrane</keyword>
<evidence type="ECO:0000256" key="1">
    <source>
        <dbReference type="ARBA" id="ARBA00004651"/>
    </source>
</evidence>
<feature type="transmembrane region" description="Helical" evidence="7">
    <location>
        <begin position="166"/>
        <end position="181"/>
    </location>
</feature>
<dbReference type="OrthoDB" id="9788907at2"/>
<keyword evidence="10" id="KW-1185">Reference proteome</keyword>
<dbReference type="Proteomes" id="UP001276902">
    <property type="component" value="Unassembled WGS sequence"/>
</dbReference>
<protein>
    <submittedName>
        <fullName evidence="9">Chromate transporter</fullName>
    </submittedName>
</protein>
<keyword evidence="4 7" id="KW-0812">Transmembrane</keyword>
<accession>A0A2V2FST9</accession>
<feature type="transmembrane region" description="Helical" evidence="7">
    <location>
        <begin position="109"/>
        <end position="129"/>
    </location>
</feature>
<evidence type="ECO:0000313" key="10">
    <source>
        <dbReference type="Proteomes" id="UP000247612"/>
    </source>
</evidence>
<evidence type="ECO:0000256" key="7">
    <source>
        <dbReference type="SAM" id="Phobius"/>
    </source>
</evidence>
<name>A0A2V2FST9_9FIRM</name>
<dbReference type="AlphaFoldDB" id="A0A2V2FST9"/>
<feature type="transmembrane region" description="Helical" evidence="7">
    <location>
        <begin position="70"/>
        <end position="97"/>
    </location>
</feature>
<gene>
    <name evidence="9" type="ORF">DES51_12127</name>
    <name evidence="8" type="ORF">MQE39_07270</name>
</gene>
<dbReference type="EMBL" id="QJKH01000021">
    <property type="protein sequence ID" value="PXX75044.1"/>
    <property type="molecule type" value="Genomic_DNA"/>
</dbReference>
<dbReference type="STRING" id="1034346.GCA_000313565_01470"/>
<feature type="transmembrane region" description="Helical" evidence="7">
    <location>
        <begin position="7"/>
        <end position="29"/>
    </location>
</feature>
<dbReference type="RefSeq" id="WP_022937773.1">
    <property type="nucleotide sequence ID" value="NZ_BAABZA010000001.1"/>
</dbReference>
<reference evidence="9 10" key="1">
    <citation type="submission" date="2018-05" db="EMBL/GenBank/DDBJ databases">
        <title>Genomic Encyclopedia of Type Strains, Phase IV (KMG-IV): sequencing the most valuable type-strain genomes for metagenomic binning, comparative biology and taxonomic classification.</title>
        <authorList>
            <person name="Goeker M."/>
        </authorList>
    </citation>
    <scope>NUCLEOTIDE SEQUENCE [LARGE SCALE GENOMIC DNA]</scope>
    <source>
        <strain evidence="9 10">JC118</strain>
    </source>
</reference>
<dbReference type="PANTHER" id="PTHR43663:SF1">
    <property type="entry name" value="CHROMATE TRANSPORTER"/>
    <property type="match status" value="1"/>
</dbReference>
<dbReference type="GO" id="GO:0015109">
    <property type="term" value="F:chromate transmembrane transporter activity"/>
    <property type="evidence" value="ECO:0007669"/>
    <property type="project" value="InterPro"/>
</dbReference>
<dbReference type="InterPro" id="IPR052518">
    <property type="entry name" value="CHR_Transporter"/>
</dbReference>
<dbReference type="EMBL" id="JALDAW010000011">
    <property type="protein sequence ID" value="MDY5167913.1"/>
    <property type="molecule type" value="Genomic_DNA"/>
</dbReference>
<organism evidence="9 10">
    <name type="scientific">Dielma fastidiosa</name>
    <dbReference type="NCBI Taxonomy" id="1034346"/>
    <lineage>
        <taxon>Bacteria</taxon>
        <taxon>Bacillati</taxon>
        <taxon>Bacillota</taxon>
        <taxon>Erysipelotrichia</taxon>
        <taxon>Erysipelotrichales</taxon>
        <taxon>Erysipelotrichaceae</taxon>
        <taxon>Dielma</taxon>
    </lineage>
</organism>
<evidence type="ECO:0000256" key="6">
    <source>
        <dbReference type="ARBA" id="ARBA00023136"/>
    </source>
</evidence>
<keyword evidence="6 7" id="KW-0472">Membrane</keyword>
<proteinExistence type="inferred from homology"/>
<evidence type="ECO:0000313" key="8">
    <source>
        <dbReference type="EMBL" id="MDY5167913.1"/>
    </source>
</evidence>
<comment type="similarity">
    <text evidence="2">Belongs to the chromate ion transporter (CHR) (TC 2.A.51) family.</text>
</comment>
<evidence type="ECO:0000256" key="4">
    <source>
        <dbReference type="ARBA" id="ARBA00022692"/>
    </source>
</evidence>
<comment type="caution">
    <text evidence="9">The sequence shown here is derived from an EMBL/GenBank/DDBJ whole genome shotgun (WGS) entry which is preliminary data.</text>
</comment>
<comment type="subcellular location">
    <subcellularLocation>
        <location evidence="1">Cell membrane</location>
        <topology evidence="1">Multi-pass membrane protein</topology>
    </subcellularLocation>
</comment>